<dbReference type="RefSeq" id="WP_176759077.1">
    <property type="nucleotide sequence ID" value="NZ_FMUS01000025.1"/>
</dbReference>
<accession>A0A1G5K9Z8</accession>
<evidence type="ECO:0000313" key="1">
    <source>
        <dbReference type="EMBL" id="SCY97357.1"/>
    </source>
</evidence>
<name>A0A1G5K9Z8_9FIRM</name>
<sequence length="57" mass="6753">MREYQLFLSINTENFIPKEDSVRLLEEILDQLDYSDYIIQLVTILADGARFPTKIFL</sequence>
<keyword evidence="2" id="KW-1185">Reference proteome</keyword>
<gene>
    <name evidence="1" type="ORF">SAMN03080606_03348</name>
</gene>
<dbReference type="EMBL" id="FMUS01000025">
    <property type="protein sequence ID" value="SCY97357.1"/>
    <property type="molecule type" value="Genomic_DNA"/>
</dbReference>
<dbReference type="AlphaFoldDB" id="A0A1G5K9Z8"/>
<proteinExistence type="predicted"/>
<dbReference type="Proteomes" id="UP000198636">
    <property type="component" value="Unassembled WGS sequence"/>
</dbReference>
<organism evidence="1 2">
    <name type="scientific">Alkaliphilus peptidifermentans DSM 18978</name>
    <dbReference type="NCBI Taxonomy" id="1120976"/>
    <lineage>
        <taxon>Bacteria</taxon>
        <taxon>Bacillati</taxon>
        <taxon>Bacillota</taxon>
        <taxon>Clostridia</taxon>
        <taxon>Peptostreptococcales</taxon>
        <taxon>Natronincolaceae</taxon>
        <taxon>Alkaliphilus</taxon>
    </lineage>
</organism>
<reference evidence="1 2" key="1">
    <citation type="submission" date="2016-10" db="EMBL/GenBank/DDBJ databases">
        <authorList>
            <person name="de Groot N.N."/>
        </authorList>
    </citation>
    <scope>NUCLEOTIDE SEQUENCE [LARGE SCALE GENOMIC DNA]</scope>
    <source>
        <strain evidence="1 2">DSM 18978</strain>
    </source>
</reference>
<protein>
    <submittedName>
        <fullName evidence="1">Uncharacterized protein</fullName>
    </submittedName>
</protein>
<evidence type="ECO:0000313" key="2">
    <source>
        <dbReference type="Proteomes" id="UP000198636"/>
    </source>
</evidence>